<dbReference type="CDD" id="cd15482">
    <property type="entry name" value="Sialidase_non-viral"/>
    <property type="match status" value="1"/>
</dbReference>
<sequence>MSGGRCSVRRPGAGGEVVDVRMLVPATRAEPRHSEASWLVLPGRTVLAWSAFAAAPDVVVPDTAVGREWRYSRDNNPAEIRFLESLDGGSTWGEPKVLVPNTAGINTMQPSLLAVDDHTIGLSYSVRESPAAARRLFRRSTDGGSTWTDPVDMTGIAGYVTASHHRMLKLASGRLVQPCHQVAGDVAEVVITVSDDGGATWHVTARIALAGRRAGHLSGLWESSVVEVEGGELLLAGRSALGDVYGSRSTDGGQTWSLPVPLGVGAPSAPSVLLAAGGYLLLLHNAGFDPDARMSGPRNTLVASISADGGHTWRRGPTLHAHDQLWYHYPAWTLVDGWVLLAFSITDPETRRWDLATETLSLRELLGPSADRVTMPLPSGQGR</sequence>
<accession>A0ABV6LUL5</accession>
<organism evidence="2 3">
    <name type="scientific">Phytohabitans kaempferiae</name>
    <dbReference type="NCBI Taxonomy" id="1620943"/>
    <lineage>
        <taxon>Bacteria</taxon>
        <taxon>Bacillati</taxon>
        <taxon>Actinomycetota</taxon>
        <taxon>Actinomycetes</taxon>
        <taxon>Micromonosporales</taxon>
        <taxon>Micromonosporaceae</taxon>
    </lineage>
</organism>
<keyword evidence="2" id="KW-0326">Glycosidase</keyword>
<dbReference type="Pfam" id="PF13088">
    <property type="entry name" value="BNR_2"/>
    <property type="match status" value="1"/>
</dbReference>
<evidence type="ECO:0000313" key="2">
    <source>
        <dbReference type="EMBL" id="MFC0526106.1"/>
    </source>
</evidence>
<proteinExistence type="predicted"/>
<comment type="caution">
    <text evidence="2">The sequence shown here is derived from an EMBL/GenBank/DDBJ whole genome shotgun (WGS) entry which is preliminary data.</text>
</comment>
<dbReference type="Proteomes" id="UP001589867">
    <property type="component" value="Unassembled WGS sequence"/>
</dbReference>
<protein>
    <submittedName>
        <fullName evidence="2">Sialidase family protein</fullName>
        <ecNumber evidence="2">3.2.1.-</ecNumber>
    </submittedName>
</protein>
<dbReference type="Gene3D" id="2.120.10.10">
    <property type="match status" value="1"/>
</dbReference>
<keyword evidence="3" id="KW-1185">Reference proteome</keyword>
<dbReference type="EC" id="3.2.1.-" evidence="2"/>
<dbReference type="PANTHER" id="PTHR43752:SF2">
    <property type="entry name" value="BNR_ASP-BOX REPEAT FAMILY PROTEIN"/>
    <property type="match status" value="1"/>
</dbReference>
<keyword evidence="2" id="KW-0378">Hydrolase</keyword>
<evidence type="ECO:0000259" key="1">
    <source>
        <dbReference type="Pfam" id="PF13088"/>
    </source>
</evidence>
<dbReference type="GO" id="GO:0016798">
    <property type="term" value="F:hydrolase activity, acting on glycosyl bonds"/>
    <property type="evidence" value="ECO:0007669"/>
    <property type="project" value="UniProtKB-KW"/>
</dbReference>
<dbReference type="PANTHER" id="PTHR43752">
    <property type="entry name" value="BNR/ASP-BOX REPEAT FAMILY PROTEIN"/>
    <property type="match status" value="1"/>
</dbReference>
<dbReference type="SUPFAM" id="SSF50939">
    <property type="entry name" value="Sialidases"/>
    <property type="match status" value="1"/>
</dbReference>
<dbReference type="InterPro" id="IPR011040">
    <property type="entry name" value="Sialidase"/>
</dbReference>
<evidence type="ECO:0000313" key="3">
    <source>
        <dbReference type="Proteomes" id="UP001589867"/>
    </source>
</evidence>
<feature type="domain" description="Sialidase" evidence="1">
    <location>
        <begin position="80"/>
        <end position="334"/>
    </location>
</feature>
<name>A0ABV6LUL5_9ACTN</name>
<dbReference type="EMBL" id="JBHLUH010000002">
    <property type="protein sequence ID" value="MFC0526106.1"/>
    <property type="molecule type" value="Genomic_DNA"/>
</dbReference>
<dbReference type="InterPro" id="IPR036278">
    <property type="entry name" value="Sialidase_sf"/>
</dbReference>
<gene>
    <name evidence="2" type="ORF">ACFFIA_00300</name>
</gene>
<reference evidence="2 3" key="1">
    <citation type="submission" date="2024-09" db="EMBL/GenBank/DDBJ databases">
        <authorList>
            <person name="Sun Q."/>
            <person name="Mori K."/>
        </authorList>
    </citation>
    <scope>NUCLEOTIDE SEQUENCE [LARGE SCALE GENOMIC DNA]</scope>
    <source>
        <strain evidence="2 3">TBRC 3947</strain>
    </source>
</reference>
<dbReference type="RefSeq" id="WP_377243442.1">
    <property type="nucleotide sequence ID" value="NZ_JBHLUH010000002.1"/>
</dbReference>